<feature type="compositionally biased region" description="Basic and acidic residues" evidence="1">
    <location>
        <begin position="1"/>
        <end position="22"/>
    </location>
</feature>
<comment type="caution">
    <text evidence="2">The sequence shown here is derived from an EMBL/GenBank/DDBJ whole genome shotgun (WGS) entry which is preliminary data.</text>
</comment>
<evidence type="ECO:0000313" key="3">
    <source>
        <dbReference type="Proteomes" id="UP001218188"/>
    </source>
</evidence>
<keyword evidence="3" id="KW-1185">Reference proteome</keyword>
<gene>
    <name evidence="2" type="ORF">C8F04DRAFT_1239354</name>
</gene>
<feature type="region of interest" description="Disordered" evidence="1">
    <location>
        <begin position="1"/>
        <end position="58"/>
    </location>
</feature>
<sequence>MTTEFKERERRRERDGREKDNDDTVNPHSPPRERRHSTSSRAHDTEHQRAPSRESAFSFPRIQVPLLVWRPRPQGRREGSRVPARLPAPAGSIGGNAKFDVNTGAEADRFTKQFIRDQAAEGTTLPPALAAALSSTTPPSAPIARSPPSATSHKSLTAHNALESRGSKRLHLFMFALPRSAMSAAGGAGRKVVDFYRESRRGGSWSSSTRRMRIVIETMAESAEGTGSSLERIQVKEAGGVMKVVGRDEAGERDFGCDPGTAFDFWGILPIWPSASLARFWRPKPGHLGPFNLRFYYTKTACLYLSPNFKPEDLPRFNRSSSCTAPLQYFRDYTNFAPFAKGCEDFPESFSPSPNASKLQARMTFLAFWRFPFLFFCRGCISAKIGEDASEY</sequence>
<name>A0AAD6WS51_9AGAR</name>
<dbReference type="Proteomes" id="UP001218188">
    <property type="component" value="Unassembled WGS sequence"/>
</dbReference>
<evidence type="ECO:0000256" key="1">
    <source>
        <dbReference type="SAM" id="MobiDB-lite"/>
    </source>
</evidence>
<accession>A0AAD6WS51</accession>
<feature type="region of interest" description="Disordered" evidence="1">
    <location>
        <begin position="133"/>
        <end position="157"/>
    </location>
</feature>
<organism evidence="2 3">
    <name type="scientific">Mycena alexandri</name>
    <dbReference type="NCBI Taxonomy" id="1745969"/>
    <lineage>
        <taxon>Eukaryota</taxon>
        <taxon>Fungi</taxon>
        <taxon>Dikarya</taxon>
        <taxon>Basidiomycota</taxon>
        <taxon>Agaricomycotina</taxon>
        <taxon>Agaricomycetes</taxon>
        <taxon>Agaricomycetidae</taxon>
        <taxon>Agaricales</taxon>
        <taxon>Marasmiineae</taxon>
        <taxon>Mycenaceae</taxon>
        <taxon>Mycena</taxon>
    </lineage>
</organism>
<evidence type="ECO:0000313" key="2">
    <source>
        <dbReference type="EMBL" id="KAJ7025088.1"/>
    </source>
</evidence>
<dbReference type="EMBL" id="JARJCM010000159">
    <property type="protein sequence ID" value="KAJ7025088.1"/>
    <property type="molecule type" value="Genomic_DNA"/>
</dbReference>
<dbReference type="AlphaFoldDB" id="A0AAD6WS51"/>
<feature type="compositionally biased region" description="Low complexity" evidence="1">
    <location>
        <begin position="133"/>
        <end position="152"/>
    </location>
</feature>
<feature type="region of interest" description="Disordered" evidence="1">
    <location>
        <begin position="70"/>
        <end position="89"/>
    </location>
</feature>
<reference evidence="2" key="1">
    <citation type="submission" date="2023-03" db="EMBL/GenBank/DDBJ databases">
        <title>Massive genome expansion in bonnet fungi (Mycena s.s.) driven by repeated elements and novel gene families across ecological guilds.</title>
        <authorList>
            <consortium name="Lawrence Berkeley National Laboratory"/>
            <person name="Harder C.B."/>
            <person name="Miyauchi S."/>
            <person name="Viragh M."/>
            <person name="Kuo A."/>
            <person name="Thoen E."/>
            <person name="Andreopoulos B."/>
            <person name="Lu D."/>
            <person name="Skrede I."/>
            <person name="Drula E."/>
            <person name="Henrissat B."/>
            <person name="Morin E."/>
            <person name="Kohler A."/>
            <person name="Barry K."/>
            <person name="LaButti K."/>
            <person name="Morin E."/>
            <person name="Salamov A."/>
            <person name="Lipzen A."/>
            <person name="Mereny Z."/>
            <person name="Hegedus B."/>
            <person name="Baldrian P."/>
            <person name="Stursova M."/>
            <person name="Weitz H."/>
            <person name="Taylor A."/>
            <person name="Grigoriev I.V."/>
            <person name="Nagy L.G."/>
            <person name="Martin F."/>
            <person name="Kauserud H."/>
        </authorList>
    </citation>
    <scope>NUCLEOTIDE SEQUENCE</scope>
    <source>
        <strain evidence="2">CBHHK200</strain>
    </source>
</reference>
<feature type="compositionally biased region" description="Basic and acidic residues" evidence="1">
    <location>
        <begin position="41"/>
        <end position="52"/>
    </location>
</feature>
<protein>
    <submittedName>
        <fullName evidence="2">Uncharacterized protein</fullName>
    </submittedName>
</protein>
<proteinExistence type="predicted"/>